<sequence length="177" mass="18889">MVVGPVVLVLAAVLGLGRFDTVGGIITVATIVIALGFAVWVAWRARTVVTYSTVQRSAFGSGGRIHQLADVGEVVLFQRAQSGQAVAPPFLVVRDRAGRRMLAMSSPLWSPADLLALAYALTPQPAVYAAPMRPLDVEARHPGAMRFHEKHPWWTAWIVVGAVVVGATLLVVASFVI</sequence>
<accession>C5C342</accession>
<evidence type="ECO:0000256" key="1">
    <source>
        <dbReference type="SAM" id="Phobius"/>
    </source>
</evidence>
<keyword evidence="3" id="KW-1185">Reference proteome</keyword>
<organism evidence="2 3">
    <name type="scientific">Beutenbergia cavernae (strain ATCC BAA-8 / DSM 12333 / CCUG 43141 / JCM 11478 / NBRC 16432 / NCIMB 13614 / HKI 0122)</name>
    <dbReference type="NCBI Taxonomy" id="471853"/>
    <lineage>
        <taxon>Bacteria</taxon>
        <taxon>Bacillati</taxon>
        <taxon>Actinomycetota</taxon>
        <taxon>Actinomycetes</taxon>
        <taxon>Micrococcales</taxon>
        <taxon>Beutenbergiaceae</taxon>
        <taxon>Beutenbergia</taxon>
    </lineage>
</organism>
<dbReference type="EMBL" id="CP001618">
    <property type="protein sequence ID" value="ACQ81886.1"/>
    <property type="molecule type" value="Genomic_DNA"/>
</dbReference>
<dbReference type="AlphaFoldDB" id="C5C342"/>
<dbReference type="HOGENOM" id="CLU_1515020_0_0_11"/>
<reference evidence="2 3" key="1">
    <citation type="journal article" date="2009" name="Stand. Genomic Sci.">
        <title>Complete genome sequence of Beutenbergia cavernae type strain (HKI 0122).</title>
        <authorList>
            <person name="Land M."/>
            <person name="Pukall R."/>
            <person name="Abt B."/>
            <person name="Goker M."/>
            <person name="Rohde M."/>
            <person name="Glavina Del Rio T."/>
            <person name="Tice H."/>
            <person name="Copeland A."/>
            <person name="Cheng J.F."/>
            <person name="Lucas S."/>
            <person name="Chen F."/>
            <person name="Nolan M."/>
            <person name="Bruce D."/>
            <person name="Goodwin L."/>
            <person name="Pitluck S."/>
            <person name="Ivanova N."/>
            <person name="Mavromatis K."/>
            <person name="Ovchinnikova G."/>
            <person name="Pati A."/>
            <person name="Chen A."/>
            <person name="Palaniappan K."/>
            <person name="Hauser L."/>
            <person name="Chang Y.J."/>
            <person name="Jefferies C.C."/>
            <person name="Saunders E."/>
            <person name="Brettin T."/>
            <person name="Detter J.C."/>
            <person name="Han C."/>
            <person name="Chain P."/>
            <person name="Bristow J."/>
            <person name="Eisen J.A."/>
            <person name="Markowitz V."/>
            <person name="Hugenholtz P."/>
            <person name="Kyrpides N.C."/>
            <person name="Klenk H.P."/>
            <person name="Lapidus A."/>
        </authorList>
    </citation>
    <scope>NUCLEOTIDE SEQUENCE [LARGE SCALE GENOMIC DNA]</scope>
    <source>
        <strain evidence="3">ATCC BAA-8 / DSM 12333 / NBRC 16432</strain>
    </source>
</reference>
<evidence type="ECO:0000313" key="3">
    <source>
        <dbReference type="Proteomes" id="UP000007962"/>
    </source>
</evidence>
<name>C5C342_BEUC1</name>
<evidence type="ECO:0000313" key="2">
    <source>
        <dbReference type="EMBL" id="ACQ81886.1"/>
    </source>
</evidence>
<keyword evidence="1" id="KW-0812">Transmembrane</keyword>
<feature type="transmembrane region" description="Helical" evidence="1">
    <location>
        <begin position="25"/>
        <end position="43"/>
    </location>
</feature>
<proteinExistence type="predicted"/>
<feature type="transmembrane region" description="Helical" evidence="1">
    <location>
        <begin position="154"/>
        <end position="176"/>
    </location>
</feature>
<protein>
    <submittedName>
        <fullName evidence="2">Uncharacterized protein</fullName>
    </submittedName>
</protein>
<dbReference type="Proteomes" id="UP000007962">
    <property type="component" value="Chromosome"/>
</dbReference>
<dbReference type="KEGG" id="bcv:Bcav_3644"/>
<keyword evidence="1" id="KW-1133">Transmembrane helix</keyword>
<gene>
    <name evidence="2" type="ordered locus">Bcav_3644</name>
</gene>
<keyword evidence="1" id="KW-0472">Membrane</keyword>